<sequence length="122" mass="13220">MDAGDIVDNALQSQLGQSTSNTTSSGALSIHQYSFSMFDTVKLEEIDVKSLYEAFKKLCPGKNVEDGIGVQCLDAMPGQRVIKCHFPLDLMPPDLLNKTKVSLTTTLLSKSVYLANMCSTVA</sequence>
<dbReference type="EMBL" id="JAWQEG010000779">
    <property type="protein sequence ID" value="KAK3885658.1"/>
    <property type="molecule type" value="Genomic_DNA"/>
</dbReference>
<accession>A0AAE1G3C9</accession>
<evidence type="ECO:0000313" key="1">
    <source>
        <dbReference type="EMBL" id="KAK3885658.1"/>
    </source>
</evidence>
<reference evidence="1" key="1">
    <citation type="submission" date="2023-10" db="EMBL/GenBank/DDBJ databases">
        <title>Genome assemblies of two species of porcelain crab, Petrolisthes cinctipes and Petrolisthes manimaculis (Anomura: Porcellanidae).</title>
        <authorList>
            <person name="Angst P."/>
        </authorList>
    </citation>
    <scope>NUCLEOTIDE SEQUENCE</scope>
    <source>
        <strain evidence="1">PB745_01</strain>
        <tissue evidence="1">Gill</tissue>
    </source>
</reference>
<dbReference type="AlphaFoldDB" id="A0AAE1G3C9"/>
<organism evidence="1 2">
    <name type="scientific">Petrolisthes cinctipes</name>
    <name type="common">Flat porcelain crab</name>
    <dbReference type="NCBI Taxonomy" id="88211"/>
    <lineage>
        <taxon>Eukaryota</taxon>
        <taxon>Metazoa</taxon>
        <taxon>Ecdysozoa</taxon>
        <taxon>Arthropoda</taxon>
        <taxon>Crustacea</taxon>
        <taxon>Multicrustacea</taxon>
        <taxon>Malacostraca</taxon>
        <taxon>Eumalacostraca</taxon>
        <taxon>Eucarida</taxon>
        <taxon>Decapoda</taxon>
        <taxon>Pleocyemata</taxon>
        <taxon>Anomura</taxon>
        <taxon>Galatheoidea</taxon>
        <taxon>Porcellanidae</taxon>
        <taxon>Petrolisthes</taxon>
    </lineage>
</organism>
<evidence type="ECO:0000313" key="2">
    <source>
        <dbReference type="Proteomes" id="UP001286313"/>
    </source>
</evidence>
<name>A0AAE1G3C9_PETCI</name>
<gene>
    <name evidence="1" type="ORF">Pcinc_010144</name>
</gene>
<keyword evidence="2" id="KW-1185">Reference proteome</keyword>
<proteinExistence type="predicted"/>
<dbReference type="Proteomes" id="UP001286313">
    <property type="component" value="Unassembled WGS sequence"/>
</dbReference>
<protein>
    <submittedName>
        <fullName evidence="1">Uncharacterized protein</fullName>
    </submittedName>
</protein>
<comment type="caution">
    <text evidence="1">The sequence shown here is derived from an EMBL/GenBank/DDBJ whole genome shotgun (WGS) entry which is preliminary data.</text>
</comment>